<dbReference type="GO" id="GO:0051604">
    <property type="term" value="P:protein maturation"/>
    <property type="evidence" value="ECO:0007669"/>
    <property type="project" value="InterPro"/>
</dbReference>
<dbReference type="Proteomes" id="UP000886339">
    <property type="component" value="Unassembled WGS sequence"/>
</dbReference>
<feature type="domain" description="Lipase maturation factor 1/2 N-terminal" evidence="8">
    <location>
        <begin position="127"/>
        <end position="277"/>
    </location>
</feature>
<evidence type="ECO:0000259" key="9">
    <source>
        <dbReference type="Pfam" id="PF25179"/>
    </source>
</evidence>
<evidence type="ECO:0000256" key="3">
    <source>
        <dbReference type="ARBA" id="ARBA00022692"/>
    </source>
</evidence>
<dbReference type="AlphaFoldDB" id="A0A831RS12"/>
<keyword evidence="5 7" id="KW-1133">Transmembrane helix</keyword>
<organism evidence="10">
    <name type="scientific">Thiolapillus brandeum</name>
    <dbReference type="NCBI Taxonomy" id="1076588"/>
    <lineage>
        <taxon>Bacteria</taxon>
        <taxon>Pseudomonadati</taxon>
        <taxon>Pseudomonadota</taxon>
        <taxon>Gammaproteobacteria</taxon>
        <taxon>Chromatiales</taxon>
        <taxon>Sedimenticolaceae</taxon>
        <taxon>Thiolapillus</taxon>
    </lineage>
</organism>
<feature type="domain" description="Lipase maturation factor 1/2 C-terminal" evidence="9">
    <location>
        <begin position="344"/>
        <end position="473"/>
    </location>
</feature>
<keyword evidence="4" id="KW-0256">Endoplasmic reticulum</keyword>
<evidence type="ECO:0000256" key="1">
    <source>
        <dbReference type="ARBA" id="ARBA00004477"/>
    </source>
</evidence>
<feature type="transmembrane region" description="Helical" evidence="7">
    <location>
        <begin position="21"/>
        <end position="42"/>
    </location>
</feature>
<feature type="transmembrane region" description="Helical" evidence="7">
    <location>
        <begin position="258"/>
        <end position="280"/>
    </location>
</feature>
<protein>
    <submittedName>
        <fullName evidence="10">Lipase maturation factor family protein</fullName>
    </submittedName>
</protein>
<comment type="similarity">
    <text evidence="2">Belongs to the lipase maturation factor family.</text>
</comment>
<evidence type="ECO:0000256" key="7">
    <source>
        <dbReference type="SAM" id="Phobius"/>
    </source>
</evidence>
<evidence type="ECO:0000256" key="4">
    <source>
        <dbReference type="ARBA" id="ARBA00022824"/>
    </source>
</evidence>
<dbReference type="InterPro" id="IPR057434">
    <property type="entry name" value="LMF1/2_N"/>
</dbReference>
<feature type="transmembrane region" description="Helical" evidence="7">
    <location>
        <begin position="301"/>
        <end position="322"/>
    </location>
</feature>
<evidence type="ECO:0000256" key="5">
    <source>
        <dbReference type="ARBA" id="ARBA00022989"/>
    </source>
</evidence>
<proteinExistence type="inferred from homology"/>
<evidence type="ECO:0000259" key="8">
    <source>
        <dbReference type="Pfam" id="PF06762"/>
    </source>
</evidence>
<dbReference type="PANTHER" id="PTHR14463">
    <property type="entry name" value="LIPASE MATURATION FACTOR"/>
    <property type="match status" value="1"/>
</dbReference>
<evidence type="ECO:0000313" key="10">
    <source>
        <dbReference type="EMBL" id="HEC05981.1"/>
    </source>
</evidence>
<evidence type="ECO:0000256" key="2">
    <source>
        <dbReference type="ARBA" id="ARBA00005512"/>
    </source>
</evidence>
<accession>A0A831RS12</accession>
<dbReference type="EMBL" id="DRLF01000144">
    <property type="protein sequence ID" value="HEC05981.1"/>
    <property type="molecule type" value="Genomic_DNA"/>
</dbReference>
<sequence length="482" mass="55352">MYAYLTALFQPRPEFQLASRIFLKALALIYLAAFTSLALQIAGLAGPDGILPFRIYLDNAWQALGYQAWLQVPTLFWLDASDTALQGVAWAGVAFALLLLWGRWPVFSLIMLFVLYLSLYRAGQVFMNFQWDTLLLEAGLLGVFLQLSPTALVLFLYHWLLFRLRFMSGFFKLASGDPSWANLTTLDYYFETQPLPHAGAWYAQQLPEWLHRFGTGFTFFTELLVPFFIFLPRPFRLAAVAITLFMQGMILSTSNHNFFNLLTIALCLLLLDEKVIRWILRKKDNSKPAAPVSSAGLGHRIVLSVLASLLLFASATGFYTLATGRHLPLDPVRQLVQGFGVGAIYHVFPTMQTTRQELIVEGSHDGKQWQEYVFRYKPQALDERPGFIVPHQPRLDWMMWFVPTQHPVQMYWFGEFLRGVKRGSAPVLALLEKNPFPDAPPEYLRVTAWRYRFTTPEERAQNGDWWQRQYLGVFPFVSPRKP</sequence>
<keyword evidence="6 7" id="KW-0472">Membrane</keyword>
<feature type="transmembrane region" description="Helical" evidence="7">
    <location>
        <begin position="106"/>
        <end position="123"/>
    </location>
</feature>
<comment type="caution">
    <text evidence="10">The sequence shown here is derived from an EMBL/GenBank/DDBJ whole genome shotgun (WGS) entry which is preliminary data.</text>
</comment>
<evidence type="ECO:0000256" key="6">
    <source>
        <dbReference type="ARBA" id="ARBA00023136"/>
    </source>
</evidence>
<gene>
    <name evidence="10" type="ORF">ENJ12_03980</name>
</gene>
<dbReference type="InterPro" id="IPR057433">
    <property type="entry name" value="LMF1/2_C"/>
</dbReference>
<dbReference type="Pfam" id="PF06762">
    <property type="entry name" value="LMF1"/>
    <property type="match status" value="1"/>
</dbReference>
<feature type="transmembrane region" description="Helical" evidence="7">
    <location>
        <begin position="143"/>
        <end position="162"/>
    </location>
</feature>
<dbReference type="InterPro" id="IPR009613">
    <property type="entry name" value="LMF"/>
</dbReference>
<feature type="transmembrane region" description="Helical" evidence="7">
    <location>
        <begin position="83"/>
        <end position="101"/>
    </location>
</feature>
<name>A0A831RS12_9GAMM</name>
<reference evidence="10" key="1">
    <citation type="journal article" date="2020" name="mSystems">
        <title>Genome- and Community-Level Interaction Insights into Carbon Utilization and Element Cycling Functions of Hydrothermarchaeota in Hydrothermal Sediment.</title>
        <authorList>
            <person name="Zhou Z."/>
            <person name="Liu Y."/>
            <person name="Xu W."/>
            <person name="Pan J."/>
            <person name="Luo Z.H."/>
            <person name="Li M."/>
        </authorList>
    </citation>
    <scope>NUCLEOTIDE SEQUENCE [LARGE SCALE GENOMIC DNA]</scope>
    <source>
        <strain evidence="10">HyVt-458</strain>
    </source>
</reference>
<comment type="subcellular location">
    <subcellularLocation>
        <location evidence="1">Endoplasmic reticulum membrane</location>
        <topology evidence="1">Multi-pass membrane protein</topology>
    </subcellularLocation>
</comment>
<keyword evidence="3 7" id="KW-0812">Transmembrane</keyword>
<dbReference type="Pfam" id="PF25179">
    <property type="entry name" value="LMF1_C"/>
    <property type="match status" value="1"/>
</dbReference>